<dbReference type="RefSeq" id="WP_007381865.1">
    <property type="nucleotide sequence ID" value="NZ_CM000951.1"/>
</dbReference>
<accession>B5HVX1</accession>
<dbReference type="HOGENOM" id="CLU_3158515_0_0_11"/>
<dbReference type="Proteomes" id="UP000002785">
    <property type="component" value="Chromosome"/>
</dbReference>
<keyword evidence="2" id="KW-1185">Reference proteome</keyword>
<organism evidence="1 2">
    <name type="scientific">Streptomyces sviceus (strain ATCC 29083 / DSM 924 / JCM 4929 / NBRC 13980 / NCIMB 11184 / NRRL 5439 / UC 5370)</name>
    <dbReference type="NCBI Taxonomy" id="463191"/>
    <lineage>
        <taxon>Bacteria</taxon>
        <taxon>Bacillati</taxon>
        <taxon>Actinomycetota</taxon>
        <taxon>Actinomycetes</taxon>
        <taxon>Kitasatosporales</taxon>
        <taxon>Streptomycetaceae</taxon>
        <taxon>Streptomyces</taxon>
    </lineage>
</organism>
<name>B5HVX1_STRX2</name>
<dbReference type="AlphaFoldDB" id="B5HVX1"/>
<proteinExistence type="predicted"/>
<sequence>MGENDPHVHVEVKVVRGQGAVRTMLTAAFGLAGDLPSTVTTGCGLRGP</sequence>
<gene>
    <name evidence="1" type="ORF">SSEG_03556</name>
</gene>
<dbReference type="OrthoDB" id="3626727at2"/>
<dbReference type="EMBL" id="CM000951">
    <property type="protein sequence ID" value="EDY56976.1"/>
    <property type="molecule type" value="Genomic_DNA"/>
</dbReference>
<reference evidence="1" key="1">
    <citation type="submission" date="2009-10" db="EMBL/GenBank/DDBJ databases">
        <title>The genome sequence of Streptomyces sviceus strain ATCC 29083.</title>
        <authorList>
            <consortium name="The Broad Institute Genome Sequencing Platform"/>
            <consortium name="Broad Institute Microbial Sequencing Center"/>
            <person name="Fischbach M."/>
            <person name="Godfrey P."/>
            <person name="Ward D."/>
            <person name="Young S."/>
            <person name="Zeng Q."/>
            <person name="Koehrsen M."/>
            <person name="Alvarado L."/>
            <person name="Berlin A.M."/>
            <person name="Bochicchio J."/>
            <person name="Borenstein D."/>
            <person name="Chapman S.B."/>
            <person name="Chen Z."/>
            <person name="Engels R."/>
            <person name="Freedman E."/>
            <person name="Gellesch M."/>
            <person name="Goldberg J."/>
            <person name="Griggs A."/>
            <person name="Gujja S."/>
            <person name="Heilman E.R."/>
            <person name="Heiman D.I."/>
            <person name="Hepburn T.A."/>
            <person name="Howarth C."/>
            <person name="Jen D."/>
            <person name="Larson L."/>
            <person name="Lewis B."/>
            <person name="Mehta T."/>
            <person name="Park D."/>
            <person name="Pearson M."/>
            <person name="Richards J."/>
            <person name="Roberts A."/>
            <person name="Saif S."/>
            <person name="Shea T.D."/>
            <person name="Shenoy N."/>
            <person name="Sisk P."/>
            <person name="Stolte C."/>
            <person name="Sykes S.N."/>
            <person name="Thomson T."/>
            <person name="Walk T."/>
            <person name="White J."/>
            <person name="Yandava C."/>
            <person name="Straight P."/>
            <person name="Clardy J."/>
            <person name="Hung D."/>
            <person name="Kolter R."/>
            <person name="Mekalanos J."/>
            <person name="Walker S."/>
            <person name="Walsh C.T."/>
            <person name="Wieland-Brown L.C."/>
            <person name="Haas B."/>
            <person name="Nusbaum C."/>
            <person name="Birren B."/>
        </authorList>
    </citation>
    <scope>NUCLEOTIDE SEQUENCE [LARGE SCALE GENOMIC DNA]</scope>
    <source>
        <strain evidence="1">ATCC 29083</strain>
    </source>
</reference>
<protein>
    <submittedName>
        <fullName evidence="1">Uncharacterized protein</fullName>
    </submittedName>
</protein>
<evidence type="ECO:0000313" key="1">
    <source>
        <dbReference type="EMBL" id="EDY56976.1"/>
    </source>
</evidence>
<evidence type="ECO:0000313" key="2">
    <source>
        <dbReference type="Proteomes" id="UP000002785"/>
    </source>
</evidence>